<dbReference type="AlphaFoldDB" id="A0A0B2VIB2"/>
<evidence type="ECO:0000313" key="2">
    <source>
        <dbReference type="EMBL" id="KHN80770.1"/>
    </source>
</evidence>
<organism evidence="2 3">
    <name type="scientific">Toxocara canis</name>
    <name type="common">Canine roundworm</name>
    <dbReference type="NCBI Taxonomy" id="6265"/>
    <lineage>
        <taxon>Eukaryota</taxon>
        <taxon>Metazoa</taxon>
        <taxon>Ecdysozoa</taxon>
        <taxon>Nematoda</taxon>
        <taxon>Chromadorea</taxon>
        <taxon>Rhabditida</taxon>
        <taxon>Spirurina</taxon>
        <taxon>Ascaridomorpha</taxon>
        <taxon>Ascaridoidea</taxon>
        <taxon>Toxocaridae</taxon>
        <taxon>Toxocara</taxon>
    </lineage>
</organism>
<dbReference type="EMBL" id="JPKZ01001678">
    <property type="protein sequence ID" value="KHN80770.1"/>
    <property type="molecule type" value="Genomic_DNA"/>
</dbReference>
<keyword evidence="3" id="KW-1185">Reference proteome</keyword>
<comment type="caution">
    <text evidence="2">The sequence shown here is derived from an EMBL/GenBank/DDBJ whole genome shotgun (WGS) entry which is preliminary data.</text>
</comment>
<sequence length="290" mass="32675">MELYEADKISLGSQISEWDSVSFADQNSAYLGIRSSKIPHLEINRASPITSRHSELNGHSEEIASDTGGSFRIVGGSLGRSNTLLSPSFDRHRRGSVRSAEAAPLTTPTDDRRRRNRNLRRHGTEPAMRRAGNRNKAYRSDRPHDEIKTNKLNYKPFIETRGLRLIHSSYLITLTPFRQCLEPNGGRSQVGIFWRFCLQCRVQLAPQEELIHHFLRVPESRTSGGSGRTSPSVAGSMQSDPESCLDDARYMQEDSDNEMLAVIDSNGRELGEQWSSTASQKRKTRVLLHL</sequence>
<feature type="compositionally biased region" description="Polar residues" evidence="1">
    <location>
        <begin position="231"/>
        <end position="241"/>
    </location>
</feature>
<reference evidence="2 3" key="1">
    <citation type="submission" date="2014-11" db="EMBL/GenBank/DDBJ databases">
        <title>Genetic blueprint of the zoonotic pathogen Toxocara canis.</title>
        <authorList>
            <person name="Zhu X.-Q."/>
            <person name="Korhonen P.K."/>
            <person name="Cai H."/>
            <person name="Young N.D."/>
            <person name="Nejsum P."/>
            <person name="von Samson-Himmelstjerna G."/>
            <person name="Boag P.R."/>
            <person name="Tan P."/>
            <person name="Li Q."/>
            <person name="Min J."/>
            <person name="Yang Y."/>
            <person name="Wang X."/>
            <person name="Fang X."/>
            <person name="Hall R.S."/>
            <person name="Hofmann A."/>
            <person name="Sternberg P.W."/>
            <person name="Jex A.R."/>
            <person name="Gasser R.B."/>
        </authorList>
    </citation>
    <scope>NUCLEOTIDE SEQUENCE [LARGE SCALE GENOMIC DNA]</scope>
    <source>
        <strain evidence="2">PN_DK_2014</strain>
    </source>
</reference>
<protein>
    <submittedName>
        <fullName evidence="2">Uncharacterized protein</fullName>
    </submittedName>
</protein>
<accession>A0A0B2VIB2</accession>
<dbReference type="OrthoDB" id="5855187at2759"/>
<evidence type="ECO:0000256" key="1">
    <source>
        <dbReference type="SAM" id="MobiDB-lite"/>
    </source>
</evidence>
<evidence type="ECO:0000313" key="3">
    <source>
        <dbReference type="Proteomes" id="UP000031036"/>
    </source>
</evidence>
<proteinExistence type="predicted"/>
<name>A0A0B2VIB2_TOXCA</name>
<gene>
    <name evidence="2" type="ORF">Tcan_09842</name>
</gene>
<feature type="region of interest" description="Disordered" evidence="1">
    <location>
        <begin position="219"/>
        <end position="241"/>
    </location>
</feature>
<feature type="region of interest" description="Disordered" evidence="1">
    <location>
        <begin position="84"/>
        <end position="128"/>
    </location>
</feature>
<dbReference type="Proteomes" id="UP000031036">
    <property type="component" value="Unassembled WGS sequence"/>
</dbReference>